<dbReference type="SMART" id="SM00320">
    <property type="entry name" value="WD40"/>
    <property type="match status" value="7"/>
</dbReference>
<dbReference type="PANTHER" id="PTHR44163:SF1">
    <property type="entry name" value="U3 SMALL NUCLEOLAR RNA-ASSOCIATED PROTEIN 4 HOMOLOG"/>
    <property type="match status" value="1"/>
</dbReference>
<name>A0A8X6Y7B4_9ARAC</name>
<dbReference type="SUPFAM" id="SSF50998">
    <property type="entry name" value="Quinoprotein alcohol dehydrogenase-like"/>
    <property type="match status" value="1"/>
</dbReference>
<evidence type="ECO:0000313" key="3">
    <source>
        <dbReference type="Proteomes" id="UP000886998"/>
    </source>
</evidence>
<dbReference type="GO" id="GO:0032040">
    <property type="term" value="C:small-subunit processome"/>
    <property type="evidence" value="ECO:0007669"/>
    <property type="project" value="TreeGrafter"/>
</dbReference>
<gene>
    <name evidence="2" type="primary">UTP4</name>
    <name evidence="2" type="ORF">TNIN_369781</name>
</gene>
<accession>A0A8X6Y7B4</accession>
<dbReference type="GO" id="GO:0030686">
    <property type="term" value="C:90S preribosome"/>
    <property type="evidence" value="ECO:0007669"/>
    <property type="project" value="InterPro"/>
</dbReference>
<dbReference type="EMBL" id="BMAV01015897">
    <property type="protein sequence ID" value="GFY66204.1"/>
    <property type="molecule type" value="Genomic_DNA"/>
</dbReference>
<dbReference type="InterPro" id="IPR011047">
    <property type="entry name" value="Quinoprotein_ADH-like_sf"/>
</dbReference>
<comment type="caution">
    <text evidence="2">The sequence shown here is derived from an EMBL/GenBank/DDBJ whole genome shotgun (WGS) entry which is preliminary data.</text>
</comment>
<dbReference type="PROSITE" id="PS50082">
    <property type="entry name" value="WD_REPEATS_2"/>
    <property type="match status" value="1"/>
</dbReference>
<feature type="repeat" description="WD" evidence="1">
    <location>
        <begin position="11"/>
        <end position="52"/>
    </location>
</feature>
<reference evidence="2" key="1">
    <citation type="submission" date="2020-08" db="EMBL/GenBank/DDBJ databases">
        <title>Multicomponent nature underlies the extraordinary mechanical properties of spider dragline silk.</title>
        <authorList>
            <person name="Kono N."/>
            <person name="Nakamura H."/>
            <person name="Mori M."/>
            <person name="Yoshida Y."/>
            <person name="Ohtoshi R."/>
            <person name="Malay A.D."/>
            <person name="Moran D.A.P."/>
            <person name="Tomita M."/>
            <person name="Numata K."/>
            <person name="Arakawa K."/>
        </authorList>
    </citation>
    <scope>NUCLEOTIDE SEQUENCE</scope>
</reference>
<dbReference type="Gene3D" id="2.130.10.10">
    <property type="entry name" value="YVTN repeat-like/Quinoprotein amine dehydrogenase"/>
    <property type="match status" value="3"/>
</dbReference>
<dbReference type="InterPro" id="IPR001680">
    <property type="entry name" value="WD40_rpt"/>
</dbReference>
<evidence type="ECO:0000313" key="2">
    <source>
        <dbReference type="EMBL" id="GFY66204.1"/>
    </source>
</evidence>
<dbReference type="GO" id="GO:0000462">
    <property type="term" value="P:maturation of SSU-rRNA from tricistronic rRNA transcript (SSU-rRNA, 5.8S rRNA, LSU-rRNA)"/>
    <property type="evidence" value="ECO:0007669"/>
    <property type="project" value="InterPro"/>
</dbReference>
<dbReference type="GO" id="GO:0003723">
    <property type="term" value="F:RNA binding"/>
    <property type="evidence" value="ECO:0007669"/>
    <property type="project" value="TreeGrafter"/>
</dbReference>
<dbReference type="GO" id="GO:0034455">
    <property type="term" value="C:t-UTP complex"/>
    <property type="evidence" value="ECO:0007669"/>
    <property type="project" value="TreeGrafter"/>
</dbReference>
<dbReference type="OrthoDB" id="8883818at2759"/>
<dbReference type="AlphaFoldDB" id="A0A8X6Y7B4"/>
<proteinExistence type="predicted"/>
<sequence length="702" mass="79949">MNQSIHRVSLFEPKPQGIRCISYDEFSSRLAVSRSDSSIEIWDVKQNPYLEKVIPKISTSSVETLTWCNGRLFSAGLYGFITEHDLKTLHPKDQVNFFSGSPIWCMKFDYEKKYLAVGTEDGYVGLLLLSAEGLDYEKKLAKQEDSTLCLDWHKDGQIIVAGSINAIRIWSVDTGLVINRILLSKESKKIPTVVWSIAVTSDMTIISGDSTCIKTVYARSHDCLGYWLIGEQPYNQGGVTGQRKLGAGLSQRREYFLLASSSPVVGGQVQSVYLCRENDKHKKDLLSVAVNKEENVIYTSGVDCTVLKYMKCNSSGNWIRSYKNSVHSHDVRAIHIVGDFLVSGGDDCSLVFTKYPPKTAIKCFQFCEKSYCTVAATFPCMLLLYPKYVEVWSMITSDNQEKPKNLLRLKPTEDERIISGTISANATWLAYSSLYEIRLFCLKLDKNLKEAPSFHKVLMPDNIPSSSRILLFASKSAKLIFYDKSIYIIKCDYMEALLENTIDTEMDDEIQLMEISNDDTYLACSYHSGNITIYNLDTLKVHCKLPKYKCQATAMKFDPCSENLVVAYSDRKVVEYSLQKKTYSRWSKQDMLTRLQKDSYHPIISICFCKDKLYLQDENAIYVFERSEENELQPGKKKIKQSEDSAVLTNVDDDDDGYKTITKYEHLSSLHTFMDNLILIQIPSDRILEYLPPPLMKKVYGT</sequence>
<keyword evidence="3" id="KW-1185">Reference proteome</keyword>
<dbReference type="Proteomes" id="UP000886998">
    <property type="component" value="Unassembled WGS sequence"/>
</dbReference>
<evidence type="ECO:0000256" key="1">
    <source>
        <dbReference type="PROSITE-ProRule" id="PRU00221"/>
    </source>
</evidence>
<organism evidence="2 3">
    <name type="scientific">Trichonephila inaurata madagascariensis</name>
    <dbReference type="NCBI Taxonomy" id="2747483"/>
    <lineage>
        <taxon>Eukaryota</taxon>
        <taxon>Metazoa</taxon>
        <taxon>Ecdysozoa</taxon>
        <taxon>Arthropoda</taxon>
        <taxon>Chelicerata</taxon>
        <taxon>Arachnida</taxon>
        <taxon>Araneae</taxon>
        <taxon>Araneomorphae</taxon>
        <taxon>Entelegynae</taxon>
        <taxon>Araneoidea</taxon>
        <taxon>Nephilidae</taxon>
        <taxon>Trichonephila</taxon>
        <taxon>Trichonephila inaurata</taxon>
    </lineage>
</organism>
<dbReference type="InterPro" id="IPR015943">
    <property type="entry name" value="WD40/YVTN_repeat-like_dom_sf"/>
</dbReference>
<dbReference type="InterPro" id="IPR036322">
    <property type="entry name" value="WD40_repeat_dom_sf"/>
</dbReference>
<protein>
    <submittedName>
        <fullName evidence="2">U3 small nucleolar RNA-associated protein 4 homolog</fullName>
    </submittedName>
</protein>
<keyword evidence="1" id="KW-0853">WD repeat</keyword>
<dbReference type="InterPro" id="IPR046351">
    <property type="entry name" value="UTP4"/>
</dbReference>
<dbReference type="PANTHER" id="PTHR44163">
    <property type="entry name" value="U3 SMALL NUCLEOLAR RNA-ASSOCIATED PROTEIN 4 HOMOLOG"/>
    <property type="match status" value="1"/>
</dbReference>
<dbReference type="Pfam" id="PF00400">
    <property type="entry name" value="WD40"/>
    <property type="match status" value="1"/>
</dbReference>
<dbReference type="SUPFAM" id="SSF50978">
    <property type="entry name" value="WD40 repeat-like"/>
    <property type="match status" value="1"/>
</dbReference>